<dbReference type="GeneID" id="96623812"/>
<evidence type="ECO:0000313" key="2">
    <source>
        <dbReference type="EMBL" id="QNV36859.1"/>
    </source>
</evidence>
<dbReference type="Gene3D" id="1.10.8.50">
    <property type="match status" value="1"/>
</dbReference>
<name>A0A7H2BB13_9MICC</name>
<accession>A0A7H2BB13</accession>
<evidence type="ECO:0000259" key="1">
    <source>
        <dbReference type="Pfam" id="PF22525"/>
    </source>
</evidence>
<dbReference type="AlphaFoldDB" id="A0A7H2BB13"/>
<protein>
    <submittedName>
        <fullName evidence="2">DNA-binding protein</fullName>
    </submittedName>
</protein>
<organism evidence="2 3">
    <name type="scientific">Rothia terrae</name>
    <dbReference type="NCBI Taxonomy" id="396015"/>
    <lineage>
        <taxon>Bacteria</taxon>
        <taxon>Bacillati</taxon>
        <taxon>Actinomycetota</taxon>
        <taxon>Actinomycetes</taxon>
        <taxon>Micrococcales</taxon>
        <taxon>Micrococcaceae</taxon>
        <taxon>Rothia</taxon>
    </lineage>
</organism>
<dbReference type="InterPro" id="IPR055201">
    <property type="entry name" value="IHF-like_H2TH"/>
</dbReference>
<dbReference type="NCBIfam" id="NF041260">
    <property type="entry name" value="actino_IHF"/>
    <property type="match status" value="1"/>
</dbReference>
<evidence type="ECO:0000313" key="3">
    <source>
        <dbReference type="Proteomes" id="UP000516404"/>
    </source>
</evidence>
<dbReference type="RefSeq" id="WP_190723889.1">
    <property type="nucleotide sequence ID" value="NZ_CP061539.1"/>
</dbReference>
<feature type="domain" description="Integration host factor-like helix-two turn-helix" evidence="1">
    <location>
        <begin position="32"/>
        <end position="100"/>
    </location>
</feature>
<dbReference type="Pfam" id="PF22525">
    <property type="entry name" value="H2TH_5"/>
    <property type="match status" value="1"/>
</dbReference>
<keyword evidence="3" id="KW-1185">Reference proteome</keyword>
<dbReference type="GO" id="GO:0003677">
    <property type="term" value="F:DNA binding"/>
    <property type="evidence" value="ECO:0007669"/>
    <property type="project" value="UniProtKB-KW"/>
</dbReference>
<proteinExistence type="predicted"/>
<dbReference type="Proteomes" id="UP000516404">
    <property type="component" value="Chromosome"/>
</dbReference>
<reference evidence="2 3" key="1">
    <citation type="submission" date="2020-09" db="EMBL/GenBank/DDBJ databases">
        <title>Investigation of environmental microbes.</title>
        <authorList>
            <person name="Ou Y."/>
            <person name="Kang Q."/>
        </authorList>
    </citation>
    <scope>NUCLEOTIDE SEQUENCE [LARGE SCALE GENOMIC DNA]</scope>
    <source>
        <strain evidence="2 3">KJZ-14</strain>
    </source>
</reference>
<dbReference type="KEGG" id="rter:IDM49_06145"/>
<gene>
    <name evidence="2" type="ORF">IDM49_06145</name>
</gene>
<dbReference type="InterPro" id="IPR047806">
    <property type="entry name" value="IHF_actinobact"/>
</dbReference>
<keyword evidence="2" id="KW-0238">DNA-binding</keyword>
<dbReference type="EMBL" id="CP061539">
    <property type="protein sequence ID" value="QNV36859.1"/>
    <property type="molecule type" value="Genomic_DNA"/>
</dbReference>
<sequence>MVLNPLTDEQRAAAREKAKTARIARAAVKEDLKHRKVTVEEVLNRAKNEEALSRLKVTELLTALPSIGEVRAEAILKELNIASSRRLRGLGVHQRSALVEYLNK</sequence>